<dbReference type="GO" id="GO:0140359">
    <property type="term" value="F:ABC-type transporter activity"/>
    <property type="evidence" value="ECO:0007669"/>
    <property type="project" value="InterPro"/>
</dbReference>
<evidence type="ECO:0000256" key="5">
    <source>
        <dbReference type="ARBA" id="ARBA00022692"/>
    </source>
</evidence>
<keyword evidence="8" id="KW-0046">Antibiotic resistance</keyword>
<evidence type="ECO:0000256" key="9">
    <source>
        <dbReference type="RuleBase" id="RU361157"/>
    </source>
</evidence>
<evidence type="ECO:0000256" key="4">
    <source>
        <dbReference type="ARBA" id="ARBA00022475"/>
    </source>
</evidence>
<name>A0A7W7QBK6_9PSEU</name>
<keyword evidence="6 9" id="KW-1133">Transmembrane helix</keyword>
<dbReference type="InterPro" id="IPR000412">
    <property type="entry name" value="ABC_2_transport"/>
</dbReference>
<dbReference type="InterPro" id="IPR047817">
    <property type="entry name" value="ABC2_TM_bact-type"/>
</dbReference>
<dbReference type="EMBL" id="JACHJQ010000007">
    <property type="protein sequence ID" value="MBB4910264.1"/>
    <property type="molecule type" value="Genomic_DNA"/>
</dbReference>
<gene>
    <name evidence="11" type="ORF">FHR82_006522</name>
</gene>
<dbReference type="PIRSF" id="PIRSF006648">
    <property type="entry name" value="DrrB"/>
    <property type="match status" value="1"/>
</dbReference>
<comment type="caution">
    <text evidence="11">The sequence shown here is derived from an EMBL/GenBank/DDBJ whole genome shotgun (WGS) entry which is preliminary data.</text>
</comment>
<feature type="transmembrane region" description="Helical" evidence="9">
    <location>
        <begin position="94"/>
        <end position="123"/>
    </location>
</feature>
<comment type="subcellular location">
    <subcellularLocation>
        <location evidence="1 9">Cell membrane</location>
        <topology evidence="1 9">Multi-pass membrane protein</topology>
    </subcellularLocation>
</comment>
<keyword evidence="3 9" id="KW-0813">Transport</keyword>
<feature type="transmembrane region" description="Helical" evidence="9">
    <location>
        <begin position="160"/>
        <end position="179"/>
    </location>
</feature>
<dbReference type="RefSeq" id="WP_184814331.1">
    <property type="nucleotide sequence ID" value="NZ_JACHJQ010000007.1"/>
</dbReference>
<dbReference type="AlphaFoldDB" id="A0A7W7QBK6"/>
<keyword evidence="7 9" id="KW-0472">Membrane</keyword>
<evidence type="ECO:0000256" key="7">
    <source>
        <dbReference type="ARBA" id="ARBA00023136"/>
    </source>
</evidence>
<feature type="transmembrane region" description="Helical" evidence="9">
    <location>
        <begin position="129"/>
        <end position="153"/>
    </location>
</feature>
<feature type="transmembrane region" description="Helical" evidence="9">
    <location>
        <begin position="221"/>
        <end position="239"/>
    </location>
</feature>
<dbReference type="PANTHER" id="PTHR30294">
    <property type="entry name" value="MEMBRANE COMPONENT OF ABC TRANSPORTER YHHJ-RELATED"/>
    <property type="match status" value="1"/>
</dbReference>
<dbReference type="PANTHER" id="PTHR30294:SF38">
    <property type="entry name" value="TRANSPORT PERMEASE PROTEIN"/>
    <property type="match status" value="1"/>
</dbReference>
<proteinExistence type="inferred from homology"/>
<evidence type="ECO:0000256" key="6">
    <source>
        <dbReference type="ARBA" id="ARBA00022989"/>
    </source>
</evidence>
<dbReference type="GO" id="GO:0043190">
    <property type="term" value="C:ATP-binding cassette (ABC) transporter complex"/>
    <property type="evidence" value="ECO:0007669"/>
    <property type="project" value="InterPro"/>
</dbReference>
<feature type="transmembrane region" description="Helical" evidence="9">
    <location>
        <begin position="24"/>
        <end position="42"/>
    </location>
</feature>
<comment type="similarity">
    <text evidence="2 9">Belongs to the ABC-2 integral membrane protein family.</text>
</comment>
<dbReference type="Proteomes" id="UP000520767">
    <property type="component" value="Unassembled WGS sequence"/>
</dbReference>
<keyword evidence="5 9" id="KW-0812">Transmembrane</keyword>
<feature type="transmembrane region" description="Helical" evidence="9">
    <location>
        <begin position="48"/>
        <end position="73"/>
    </location>
</feature>
<feature type="domain" description="ABC transmembrane type-2" evidence="10">
    <location>
        <begin position="22"/>
        <end position="242"/>
    </location>
</feature>
<evidence type="ECO:0000313" key="11">
    <source>
        <dbReference type="EMBL" id="MBB4910264.1"/>
    </source>
</evidence>
<evidence type="ECO:0000256" key="8">
    <source>
        <dbReference type="ARBA" id="ARBA00023251"/>
    </source>
</evidence>
<dbReference type="InterPro" id="IPR013525">
    <property type="entry name" value="ABC2_TM"/>
</dbReference>
<reference evidence="11 12" key="1">
    <citation type="submission" date="2020-08" db="EMBL/GenBank/DDBJ databases">
        <title>Genomic Encyclopedia of Type Strains, Phase III (KMG-III): the genomes of soil and plant-associated and newly described type strains.</title>
        <authorList>
            <person name="Whitman W."/>
        </authorList>
    </citation>
    <scope>NUCLEOTIDE SEQUENCE [LARGE SCALE GENOMIC DNA]</scope>
    <source>
        <strain evidence="11 12">CECT 8960</strain>
    </source>
</reference>
<evidence type="ECO:0000256" key="1">
    <source>
        <dbReference type="ARBA" id="ARBA00004651"/>
    </source>
</evidence>
<dbReference type="GO" id="GO:0046677">
    <property type="term" value="P:response to antibiotic"/>
    <property type="evidence" value="ECO:0007669"/>
    <property type="project" value="UniProtKB-KW"/>
</dbReference>
<evidence type="ECO:0000256" key="2">
    <source>
        <dbReference type="ARBA" id="ARBA00007783"/>
    </source>
</evidence>
<dbReference type="InterPro" id="IPR051449">
    <property type="entry name" value="ABC-2_transporter_component"/>
</dbReference>
<organism evidence="11 12">
    <name type="scientific">Actinophytocola algeriensis</name>
    <dbReference type="NCBI Taxonomy" id="1768010"/>
    <lineage>
        <taxon>Bacteria</taxon>
        <taxon>Bacillati</taxon>
        <taxon>Actinomycetota</taxon>
        <taxon>Actinomycetes</taxon>
        <taxon>Pseudonocardiales</taxon>
        <taxon>Pseudonocardiaceae</taxon>
    </lineage>
</organism>
<keyword evidence="12" id="KW-1185">Reference proteome</keyword>
<accession>A0A7W7QBK6</accession>
<evidence type="ECO:0000256" key="3">
    <source>
        <dbReference type="ARBA" id="ARBA00022448"/>
    </source>
</evidence>
<protein>
    <recommendedName>
        <fullName evidence="9">Transport permease protein</fullName>
    </recommendedName>
</protein>
<evidence type="ECO:0000313" key="12">
    <source>
        <dbReference type="Proteomes" id="UP000520767"/>
    </source>
</evidence>
<dbReference type="PROSITE" id="PS51012">
    <property type="entry name" value="ABC_TM2"/>
    <property type="match status" value="1"/>
</dbReference>
<evidence type="ECO:0000259" key="10">
    <source>
        <dbReference type="PROSITE" id="PS51012"/>
    </source>
</evidence>
<keyword evidence="4 9" id="KW-1003">Cell membrane</keyword>
<dbReference type="Pfam" id="PF01061">
    <property type="entry name" value="ABC2_membrane"/>
    <property type="match status" value="1"/>
</dbReference>
<sequence length="244" mass="26438">MNVTFALATARRILTQLRHDRRTVAMLVLVPSLLLILLRFVFNTEMAFSAAAPALLAVFPFAIMFIVTSITTLRERTSATLERLMTMPIGKFDLLLGYAIAFGLVAVLQVAVATAISLTWLGLEIDGSVLLLLLIAMLDALLGTALGLFVSAFARTEFQAVQFMPLIVMPQILLCGLFAPRETMTPVLEWLSNVMPLSYAVEALESVTRSNELGGTFARDLVIVAGSGVLALILGAATLRRRTP</sequence>